<comment type="caution">
    <text evidence="1">The sequence shown here is derived from an EMBL/GenBank/DDBJ whole genome shotgun (WGS) entry which is preliminary data.</text>
</comment>
<organism evidence="1 2">
    <name type="scientific">Tropicimonas aquimaris</name>
    <dbReference type="NCBI Taxonomy" id="914152"/>
    <lineage>
        <taxon>Bacteria</taxon>
        <taxon>Pseudomonadati</taxon>
        <taxon>Pseudomonadota</taxon>
        <taxon>Alphaproteobacteria</taxon>
        <taxon>Rhodobacterales</taxon>
        <taxon>Roseobacteraceae</taxon>
        <taxon>Tropicimonas</taxon>
    </lineage>
</organism>
<evidence type="ECO:0000313" key="2">
    <source>
        <dbReference type="Proteomes" id="UP001597108"/>
    </source>
</evidence>
<reference evidence="2" key="1">
    <citation type="journal article" date="2019" name="Int. J. Syst. Evol. Microbiol.">
        <title>The Global Catalogue of Microorganisms (GCM) 10K type strain sequencing project: providing services to taxonomists for standard genome sequencing and annotation.</title>
        <authorList>
            <consortium name="The Broad Institute Genomics Platform"/>
            <consortium name="The Broad Institute Genome Sequencing Center for Infectious Disease"/>
            <person name="Wu L."/>
            <person name="Ma J."/>
        </authorList>
    </citation>
    <scope>NUCLEOTIDE SEQUENCE [LARGE SCALE GENOMIC DNA]</scope>
    <source>
        <strain evidence="2">CCUG 60524</strain>
    </source>
</reference>
<dbReference type="EMBL" id="JBHTJT010000051">
    <property type="protein sequence ID" value="MFD0982409.1"/>
    <property type="molecule type" value="Genomic_DNA"/>
</dbReference>
<dbReference type="Gene3D" id="2.150.10.10">
    <property type="entry name" value="Serralysin-like metalloprotease, C-terminal"/>
    <property type="match status" value="2"/>
</dbReference>
<dbReference type="InterPro" id="IPR011049">
    <property type="entry name" value="Serralysin-like_metalloprot_C"/>
</dbReference>
<dbReference type="RefSeq" id="WP_386078301.1">
    <property type="nucleotide sequence ID" value="NZ_JBHTJT010000051.1"/>
</dbReference>
<sequence>MARVVYTKAHNYHYGYSQFENYSVVQFNVSKGFMVMRYDASIAGTYDPTKSPWKIKITFENLETYKPSSGKYKGEQIITSGDIKGIKWYDKSGDLEVKMTGISLDADEFHHYYLENASRTYDNLVAGGSTFVGPTNGTGMDVSTGSGDDTVDARGGGTFIKDKGGADTYIGSIEKYDTVSYSFWSYDRRPTAEGIDVDLANQQAIGPDGEVDTLIGIDQVFGTVSDDSFKGDDGDNVFAGLRGDDLIGGGKGFDTALYFRDSIEGGYDGIIVNMYTGEVRDGFGTTDTLSNIEKIVGTSTKDRFISNNKDNWFEGRGGKDKFIFKGGKFGSDTITDFTQSQDKIEITKANSLSRLTITQEDGGTLIAFNDNSDIFLKDFDGTLTASDFIF</sequence>
<proteinExistence type="predicted"/>
<gene>
    <name evidence="1" type="ORF">ACFQ2S_22465</name>
</gene>
<accession>A0ABW3IX80</accession>
<name>A0ABW3IX80_9RHOB</name>
<dbReference type="Proteomes" id="UP001597108">
    <property type="component" value="Unassembled WGS sequence"/>
</dbReference>
<evidence type="ECO:0008006" key="3">
    <source>
        <dbReference type="Google" id="ProtNLM"/>
    </source>
</evidence>
<protein>
    <recommendedName>
        <fullName evidence="3">Serralysin</fullName>
    </recommendedName>
</protein>
<dbReference type="SUPFAM" id="SSF51120">
    <property type="entry name" value="beta-Roll"/>
    <property type="match status" value="1"/>
</dbReference>
<evidence type="ECO:0000313" key="1">
    <source>
        <dbReference type="EMBL" id="MFD0982409.1"/>
    </source>
</evidence>
<keyword evidence="2" id="KW-1185">Reference proteome</keyword>